<proteinExistence type="inferred from homology"/>
<reference evidence="9" key="1">
    <citation type="journal article" date="2019" name="Int. J. Syst. Evol. Microbiol.">
        <title>The Global Catalogue of Microorganisms (GCM) 10K type strain sequencing project: providing services to taxonomists for standard genome sequencing and annotation.</title>
        <authorList>
            <consortium name="The Broad Institute Genomics Platform"/>
            <consortium name="The Broad Institute Genome Sequencing Center for Infectious Disease"/>
            <person name="Wu L."/>
            <person name="Ma J."/>
        </authorList>
    </citation>
    <scope>NUCLEOTIDE SEQUENCE [LARGE SCALE GENOMIC DNA]</scope>
    <source>
        <strain evidence="9">CCUG 60523</strain>
    </source>
</reference>
<dbReference type="Gene3D" id="1.10.579.10">
    <property type="entry name" value="DNA Cyclobutane Dipyrimidine Photolyase, subunit A, domain 3"/>
    <property type="match status" value="1"/>
</dbReference>
<dbReference type="PRINTS" id="PR00147">
    <property type="entry name" value="DNAPHOTLYASE"/>
</dbReference>
<organism evidence="8 9">
    <name type="scientific">Algoriphagus namhaensis</name>
    <dbReference type="NCBI Taxonomy" id="915353"/>
    <lineage>
        <taxon>Bacteria</taxon>
        <taxon>Pseudomonadati</taxon>
        <taxon>Bacteroidota</taxon>
        <taxon>Cytophagia</taxon>
        <taxon>Cytophagales</taxon>
        <taxon>Cyclobacteriaceae</taxon>
        <taxon>Algoriphagus</taxon>
    </lineage>
</organism>
<dbReference type="InterPro" id="IPR002081">
    <property type="entry name" value="Cryptochrome/DNA_photolyase_1"/>
</dbReference>
<dbReference type="SUPFAM" id="SSF52425">
    <property type="entry name" value="Cryptochrome/photolyase, N-terminal domain"/>
    <property type="match status" value="1"/>
</dbReference>
<keyword evidence="4 6" id="KW-0274">FAD</keyword>
<dbReference type="InterPro" id="IPR014729">
    <property type="entry name" value="Rossmann-like_a/b/a_fold"/>
</dbReference>
<keyword evidence="9" id="KW-1185">Reference proteome</keyword>
<dbReference type="InterPro" id="IPR006050">
    <property type="entry name" value="DNA_photolyase_N"/>
</dbReference>
<evidence type="ECO:0000256" key="5">
    <source>
        <dbReference type="ARBA" id="ARBA00022991"/>
    </source>
</evidence>
<dbReference type="Gene3D" id="3.40.50.620">
    <property type="entry name" value="HUPs"/>
    <property type="match status" value="1"/>
</dbReference>
<feature type="domain" description="Photolyase/cryptochrome alpha/beta" evidence="7">
    <location>
        <begin position="3"/>
        <end position="133"/>
    </location>
</feature>
<dbReference type="PANTHER" id="PTHR11455:SF9">
    <property type="entry name" value="CRYPTOCHROME CIRCADIAN CLOCK 5 ISOFORM X1"/>
    <property type="match status" value="1"/>
</dbReference>
<comment type="similarity">
    <text evidence="6">Belongs to the DNA photolyase family.</text>
</comment>
<dbReference type="InterPro" id="IPR005101">
    <property type="entry name" value="Cryptochr/Photolyase_FAD-bd"/>
</dbReference>
<comment type="cofactor">
    <cofactor evidence="2">
        <name>FAD</name>
        <dbReference type="ChEBI" id="CHEBI:57692"/>
    </cofactor>
</comment>
<evidence type="ECO:0000256" key="1">
    <source>
        <dbReference type="ARBA" id="ARBA00001932"/>
    </source>
</evidence>
<dbReference type="PANTHER" id="PTHR11455">
    <property type="entry name" value="CRYPTOCHROME"/>
    <property type="match status" value="1"/>
</dbReference>
<evidence type="ECO:0000313" key="8">
    <source>
        <dbReference type="EMBL" id="MFC3881684.1"/>
    </source>
</evidence>
<dbReference type="PROSITE" id="PS51645">
    <property type="entry name" value="PHR_CRY_ALPHA_BETA"/>
    <property type="match status" value="1"/>
</dbReference>
<dbReference type="InterPro" id="IPR018394">
    <property type="entry name" value="DNA_photolyase_1_CS_C"/>
</dbReference>
<keyword evidence="3 6" id="KW-0285">Flavoprotein</keyword>
<comment type="caution">
    <text evidence="8">The sequence shown here is derived from an EMBL/GenBank/DDBJ whole genome shotgun (WGS) entry which is preliminary data.</text>
</comment>
<dbReference type="RefSeq" id="WP_377907032.1">
    <property type="nucleotide sequence ID" value="NZ_JBHRZS010000007.1"/>
</dbReference>
<dbReference type="Proteomes" id="UP001595805">
    <property type="component" value="Unassembled WGS sequence"/>
</dbReference>
<evidence type="ECO:0000259" key="7">
    <source>
        <dbReference type="PROSITE" id="PS51645"/>
    </source>
</evidence>
<protein>
    <submittedName>
        <fullName evidence="8">FAD-binding domain-containing protein</fullName>
    </submittedName>
</protein>
<dbReference type="EMBL" id="JBHRZS010000007">
    <property type="protein sequence ID" value="MFC3881684.1"/>
    <property type="molecule type" value="Genomic_DNA"/>
</dbReference>
<sequence>MQKISIVWLKRDLRLNDHAPLKAAIEAGFPILLCYVFEPSLMAAPQSSTRHVRFVWESLADMDTRLKAYGSAVLKLKAELSELLPALVESFDIQGLYSHQETGIGITFQRDLWVKDFMKKNRIPWHEFPQQGVQRGRKNRSGWREAWFAYAKSPLANPDLNAATWAKCPPDLESRFTLGELVYQLNEPNPKMQKGGESLAYRYLDSFCSDRVKNYNRHISKPTESRKSCSRLSPYLAWGCLSIRQVYQAASKGQKDKFQVRNFTNFIARLRWHCHFIQKFEMESRMEFESINRGFHHFETAKKLEFIVAWENGMTGYPLVDACMRCLRETGYLNFRMRAMVVSFLTHQLGQHWKFGSDHLARMFLDFEPGIHYPQLQMQAGVTGINTVRIYNPIKQSQDHDPDAHFIKMWVPELAKLPSSIIHEPWKISPMEQEMYQFYLGKDYPKPIVDFEKSSKAARDYIWKIQKDSEVQAEARRILAKHTLPNRWA</sequence>
<dbReference type="PROSITE" id="PS00394">
    <property type="entry name" value="DNA_PHOTOLYASES_1_1"/>
    <property type="match status" value="1"/>
</dbReference>
<evidence type="ECO:0000256" key="2">
    <source>
        <dbReference type="ARBA" id="ARBA00001974"/>
    </source>
</evidence>
<evidence type="ECO:0000256" key="6">
    <source>
        <dbReference type="RuleBase" id="RU004182"/>
    </source>
</evidence>
<name>A0ABV8AXY6_9BACT</name>
<dbReference type="Pfam" id="PF03441">
    <property type="entry name" value="FAD_binding_7"/>
    <property type="match status" value="1"/>
</dbReference>
<evidence type="ECO:0000256" key="4">
    <source>
        <dbReference type="ARBA" id="ARBA00022827"/>
    </source>
</evidence>
<evidence type="ECO:0000313" key="9">
    <source>
        <dbReference type="Proteomes" id="UP001595805"/>
    </source>
</evidence>
<keyword evidence="5 6" id="KW-0157">Chromophore</keyword>
<dbReference type="InterPro" id="IPR036134">
    <property type="entry name" value="Crypto/Photolyase_FAD-like_sf"/>
</dbReference>
<dbReference type="Gene3D" id="1.25.40.80">
    <property type="match status" value="1"/>
</dbReference>
<evidence type="ECO:0000256" key="3">
    <source>
        <dbReference type="ARBA" id="ARBA00022630"/>
    </source>
</evidence>
<accession>A0ABV8AXY6</accession>
<dbReference type="SUPFAM" id="SSF48173">
    <property type="entry name" value="Cryptochrome/photolyase FAD-binding domain"/>
    <property type="match status" value="1"/>
</dbReference>
<gene>
    <name evidence="8" type="ORF">ACFOSV_15925</name>
</gene>
<dbReference type="InterPro" id="IPR036155">
    <property type="entry name" value="Crypto/Photolyase_N_sf"/>
</dbReference>
<dbReference type="Pfam" id="PF00875">
    <property type="entry name" value="DNA_photolyase"/>
    <property type="match status" value="1"/>
</dbReference>
<comment type="cofactor">
    <cofactor evidence="1">
        <name>(6R)-5,10-methylene-5,6,7,8-tetrahydrofolate</name>
        <dbReference type="ChEBI" id="CHEBI:15636"/>
    </cofactor>
</comment>